<organism evidence="2 3">
    <name type="scientific">Oryza sativa subsp. japonica</name>
    <name type="common">Rice</name>
    <dbReference type="NCBI Taxonomy" id="39947"/>
    <lineage>
        <taxon>Eukaryota</taxon>
        <taxon>Viridiplantae</taxon>
        <taxon>Streptophyta</taxon>
        <taxon>Embryophyta</taxon>
        <taxon>Tracheophyta</taxon>
        <taxon>Spermatophyta</taxon>
        <taxon>Magnoliopsida</taxon>
        <taxon>Liliopsida</taxon>
        <taxon>Poales</taxon>
        <taxon>Poaceae</taxon>
        <taxon>BOP clade</taxon>
        <taxon>Oryzoideae</taxon>
        <taxon>Oryzeae</taxon>
        <taxon>Oryzinae</taxon>
        <taxon>Oryza</taxon>
        <taxon>Oryza sativa</taxon>
    </lineage>
</organism>
<feature type="compositionally biased region" description="Basic and acidic residues" evidence="1">
    <location>
        <begin position="51"/>
        <end position="65"/>
    </location>
</feature>
<feature type="compositionally biased region" description="Basic residues" evidence="1">
    <location>
        <begin position="140"/>
        <end position="149"/>
    </location>
</feature>
<dbReference type="InParanoid" id="A0A0P0VKT2"/>
<proteinExistence type="predicted"/>
<dbReference type="AlphaFoldDB" id="A0A0P0VKT2"/>
<dbReference type="PaxDb" id="39947-A0A0P0VKT2"/>
<evidence type="ECO:0000256" key="1">
    <source>
        <dbReference type="SAM" id="MobiDB-lite"/>
    </source>
</evidence>
<evidence type="ECO:0000313" key="3">
    <source>
        <dbReference type="Proteomes" id="UP000059680"/>
    </source>
</evidence>
<feature type="compositionally biased region" description="Basic residues" evidence="1">
    <location>
        <begin position="116"/>
        <end position="130"/>
    </location>
</feature>
<feature type="region of interest" description="Disordered" evidence="1">
    <location>
        <begin position="274"/>
        <end position="371"/>
    </location>
</feature>
<gene>
    <name evidence="2" type="ordered locus">Os02g0573601</name>
    <name evidence="2" type="ORF">OSNPB_020573601</name>
</gene>
<reference evidence="3" key="1">
    <citation type="journal article" date="2005" name="Nature">
        <title>The map-based sequence of the rice genome.</title>
        <authorList>
            <consortium name="International rice genome sequencing project (IRGSP)"/>
            <person name="Matsumoto T."/>
            <person name="Wu J."/>
            <person name="Kanamori H."/>
            <person name="Katayose Y."/>
            <person name="Fujisawa M."/>
            <person name="Namiki N."/>
            <person name="Mizuno H."/>
            <person name="Yamamoto K."/>
            <person name="Antonio B.A."/>
            <person name="Baba T."/>
            <person name="Sakata K."/>
            <person name="Nagamura Y."/>
            <person name="Aoki H."/>
            <person name="Arikawa K."/>
            <person name="Arita K."/>
            <person name="Bito T."/>
            <person name="Chiden Y."/>
            <person name="Fujitsuka N."/>
            <person name="Fukunaka R."/>
            <person name="Hamada M."/>
            <person name="Harada C."/>
            <person name="Hayashi A."/>
            <person name="Hijishita S."/>
            <person name="Honda M."/>
            <person name="Hosokawa S."/>
            <person name="Ichikawa Y."/>
            <person name="Idonuma A."/>
            <person name="Iijima M."/>
            <person name="Ikeda M."/>
            <person name="Ikeno M."/>
            <person name="Ito K."/>
            <person name="Ito S."/>
            <person name="Ito T."/>
            <person name="Ito Y."/>
            <person name="Ito Y."/>
            <person name="Iwabuchi A."/>
            <person name="Kamiya K."/>
            <person name="Karasawa W."/>
            <person name="Kurita K."/>
            <person name="Katagiri S."/>
            <person name="Kikuta A."/>
            <person name="Kobayashi H."/>
            <person name="Kobayashi N."/>
            <person name="Machita K."/>
            <person name="Maehara T."/>
            <person name="Masukawa M."/>
            <person name="Mizubayashi T."/>
            <person name="Mukai Y."/>
            <person name="Nagasaki H."/>
            <person name="Nagata Y."/>
            <person name="Naito S."/>
            <person name="Nakashima M."/>
            <person name="Nakama Y."/>
            <person name="Nakamichi Y."/>
            <person name="Nakamura M."/>
            <person name="Meguro A."/>
            <person name="Negishi M."/>
            <person name="Ohta I."/>
            <person name="Ohta T."/>
            <person name="Okamoto M."/>
            <person name="Ono N."/>
            <person name="Saji S."/>
            <person name="Sakaguchi M."/>
            <person name="Sakai K."/>
            <person name="Shibata M."/>
            <person name="Shimokawa T."/>
            <person name="Song J."/>
            <person name="Takazaki Y."/>
            <person name="Terasawa K."/>
            <person name="Tsugane M."/>
            <person name="Tsuji K."/>
            <person name="Ueda S."/>
            <person name="Waki K."/>
            <person name="Yamagata H."/>
            <person name="Yamamoto M."/>
            <person name="Yamamoto S."/>
            <person name="Yamane H."/>
            <person name="Yoshiki S."/>
            <person name="Yoshihara R."/>
            <person name="Yukawa K."/>
            <person name="Zhong H."/>
            <person name="Yano M."/>
            <person name="Yuan Q."/>
            <person name="Ouyang S."/>
            <person name="Liu J."/>
            <person name="Jones K.M."/>
            <person name="Gansberger K."/>
            <person name="Moffat K."/>
            <person name="Hill J."/>
            <person name="Bera J."/>
            <person name="Fadrosh D."/>
            <person name="Jin S."/>
            <person name="Johri S."/>
            <person name="Kim M."/>
            <person name="Overton L."/>
            <person name="Reardon M."/>
            <person name="Tsitrin T."/>
            <person name="Vuong H."/>
            <person name="Weaver B."/>
            <person name="Ciecko A."/>
            <person name="Tallon L."/>
            <person name="Jackson J."/>
            <person name="Pai G."/>
            <person name="Aken S.V."/>
            <person name="Utterback T."/>
            <person name="Reidmuller S."/>
            <person name="Feldblyum T."/>
            <person name="Hsiao J."/>
            <person name="Zismann V."/>
            <person name="Iobst S."/>
            <person name="de Vazeille A.R."/>
            <person name="Buell C.R."/>
            <person name="Ying K."/>
            <person name="Li Y."/>
            <person name="Lu T."/>
            <person name="Huang Y."/>
            <person name="Zhao Q."/>
            <person name="Feng Q."/>
            <person name="Zhang L."/>
            <person name="Zhu J."/>
            <person name="Weng Q."/>
            <person name="Mu J."/>
            <person name="Lu Y."/>
            <person name="Fan D."/>
            <person name="Liu Y."/>
            <person name="Guan J."/>
            <person name="Zhang Y."/>
            <person name="Yu S."/>
            <person name="Liu X."/>
            <person name="Zhang Y."/>
            <person name="Hong G."/>
            <person name="Han B."/>
            <person name="Choisne N."/>
            <person name="Demange N."/>
            <person name="Orjeda G."/>
            <person name="Samain S."/>
            <person name="Cattolico L."/>
            <person name="Pelletier E."/>
            <person name="Couloux A."/>
            <person name="Segurens B."/>
            <person name="Wincker P."/>
            <person name="D'Hont A."/>
            <person name="Scarpelli C."/>
            <person name="Weissenbach J."/>
            <person name="Salanoubat M."/>
            <person name="Quetier F."/>
            <person name="Yu Y."/>
            <person name="Kim H.R."/>
            <person name="Rambo T."/>
            <person name="Currie J."/>
            <person name="Collura K."/>
            <person name="Luo M."/>
            <person name="Yang T."/>
            <person name="Ammiraju J.S.S."/>
            <person name="Engler F."/>
            <person name="Soderlund C."/>
            <person name="Wing R.A."/>
            <person name="Palmer L.E."/>
            <person name="de la Bastide M."/>
            <person name="Spiegel L."/>
            <person name="Nascimento L."/>
            <person name="Zutavern T."/>
            <person name="O'Shaughnessy A."/>
            <person name="Dike S."/>
            <person name="Dedhia N."/>
            <person name="Preston R."/>
            <person name="Balija V."/>
            <person name="McCombie W.R."/>
            <person name="Chow T."/>
            <person name="Chen H."/>
            <person name="Chung M."/>
            <person name="Chen C."/>
            <person name="Shaw J."/>
            <person name="Wu H."/>
            <person name="Hsiao K."/>
            <person name="Chao Y."/>
            <person name="Chu M."/>
            <person name="Cheng C."/>
            <person name="Hour A."/>
            <person name="Lee P."/>
            <person name="Lin S."/>
            <person name="Lin Y."/>
            <person name="Liou J."/>
            <person name="Liu S."/>
            <person name="Hsing Y."/>
            <person name="Raghuvanshi S."/>
            <person name="Mohanty A."/>
            <person name="Bharti A.K."/>
            <person name="Gaur A."/>
            <person name="Gupta V."/>
            <person name="Kumar D."/>
            <person name="Ravi V."/>
            <person name="Vij S."/>
            <person name="Kapur A."/>
            <person name="Khurana P."/>
            <person name="Khurana P."/>
            <person name="Khurana J.P."/>
            <person name="Tyagi A.K."/>
            <person name="Gaikwad K."/>
            <person name="Singh A."/>
            <person name="Dalal V."/>
            <person name="Srivastava S."/>
            <person name="Dixit A."/>
            <person name="Pal A.K."/>
            <person name="Ghazi I.A."/>
            <person name="Yadav M."/>
            <person name="Pandit A."/>
            <person name="Bhargava A."/>
            <person name="Sureshbabu K."/>
            <person name="Batra K."/>
            <person name="Sharma T.R."/>
            <person name="Mohapatra T."/>
            <person name="Singh N.K."/>
            <person name="Messing J."/>
            <person name="Nelson A.B."/>
            <person name="Fuks G."/>
            <person name="Kavchok S."/>
            <person name="Keizer G."/>
            <person name="Linton E."/>
            <person name="Llaca V."/>
            <person name="Song R."/>
            <person name="Tanyolac B."/>
            <person name="Young S."/>
            <person name="Ho-Il K."/>
            <person name="Hahn J.H."/>
            <person name="Sangsakoo G."/>
            <person name="Vanavichit A."/>
            <person name="de Mattos Luiz.A.T."/>
            <person name="Zimmer P.D."/>
            <person name="Malone G."/>
            <person name="Dellagostin O."/>
            <person name="de Oliveira A.C."/>
            <person name="Bevan M."/>
            <person name="Bancroft I."/>
            <person name="Minx P."/>
            <person name="Cordum H."/>
            <person name="Wilson R."/>
            <person name="Cheng Z."/>
            <person name="Jin W."/>
            <person name="Jiang J."/>
            <person name="Leong S.A."/>
            <person name="Iwama H."/>
            <person name="Gojobori T."/>
            <person name="Itoh T."/>
            <person name="Niimura Y."/>
            <person name="Fujii Y."/>
            <person name="Habara T."/>
            <person name="Sakai H."/>
            <person name="Sato Y."/>
            <person name="Wilson G."/>
            <person name="Kumar K."/>
            <person name="McCouch S."/>
            <person name="Juretic N."/>
            <person name="Hoen D."/>
            <person name="Wright S."/>
            <person name="Bruskiewich R."/>
            <person name="Bureau T."/>
            <person name="Miyao A."/>
            <person name="Hirochika H."/>
            <person name="Nishikawa T."/>
            <person name="Kadowaki K."/>
            <person name="Sugiura M."/>
            <person name="Burr B."/>
            <person name="Sasaki T."/>
        </authorList>
    </citation>
    <scope>NUCLEOTIDE SEQUENCE [LARGE SCALE GENOMIC DNA]</scope>
    <source>
        <strain evidence="3">cv. Nipponbare</strain>
    </source>
</reference>
<feature type="compositionally biased region" description="Basic residues" evidence="1">
    <location>
        <begin position="348"/>
        <end position="371"/>
    </location>
</feature>
<feature type="non-terminal residue" evidence="2">
    <location>
        <position position="371"/>
    </location>
</feature>
<dbReference type="Proteomes" id="UP000059680">
    <property type="component" value="Chromosome 2"/>
</dbReference>
<feature type="region of interest" description="Disordered" evidence="1">
    <location>
        <begin position="14"/>
        <end position="65"/>
    </location>
</feature>
<sequence length="371" mass="42432">RRRWRRRRRLDEALPVPVLRPHRAERLDGHPLGLRQEERHERRHDHHPRGVVREGAELEAAQHPEERLCLREGERQRDGLAHALPRRPHLQREDLAGDDPLEGPPRDAEPGVVQAHQRHHRHRVPARHRLPAVAPQPRPVRPRHARQAHQQHAAAHHEQRPPPVPVHGQRRRRDGRQAHHVGDDGPQDGLLAREPHRVEQQRREQRHHDHPRQLEEHRDGDRHHQVRAVLPPHDAPERAGVVLPVLLRGAGDVLELGVDVGGGSADAAQRGAGLVELPAQDEAVGRVRDERGAHQDDGGRDDGDAERQPPAPDRDGVGAVVHQVGHEHPHVEEEVEDARERPAPPRRSYLRQVHRRRLQHIRRRSRGGCGR</sequence>
<feature type="compositionally biased region" description="Basic residues" evidence="1">
    <location>
        <begin position="41"/>
        <end position="50"/>
    </location>
</feature>
<dbReference type="Gramene" id="Os02t0573601-00">
    <property type="protein sequence ID" value="Os02t0573601-00"/>
    <property type="gene ID" value="Os02g0573601"/>
</dbReference>
<evidence type="ECO:0000313" key="2">
    <source>
        <dbReference type="EMBL" id="BAS79363.1"/>
    </source>
</evidence>
<feature type="region of interest" description="Disordered" evidence="1">
    <location>
        <begin position="82"/>
        <end position="223"/>
    </location>
</feature>
<reference evidence="2 3" key="2">
    <citation type="journal article" date="2013" name="Plant Cell Physiol.">
        <title>Rice Annotation Project Database (RAP-DB): an integrative and interactive database for rice genomics.</title>
        <authorList>
            <person name="Sakai H."/>
            <person name="Lee S.S."/>
            <person name="Tanaka T."/>
            <person name="Numa H."/>
            <person name="Kim J."/>
            <person name="Kawahara Y."/>
            <person name="Wakimoto H."/>
            <person name="Yang C.C."/>
            <person name="Iwamoto M."/>
            <person name="Abe T."/>
            <person name="Yamada Y."/>
            <person name="Muto A."/>
            <person name="Inokuchi H."/>
            <person name="Ikemura T."/>
            <person name="Matsumoto T."/>
            <person name="Sasaki T."/>
            <person name="Itoh T."/>
        </authorList>
    </citation>
    <scope>NUCLEOTIDE SEQUENCE [LARGE SCALE GENOMIC DNA]</scope>
    <source>
        <strain evidence="3">cv. Nipponbare</strain>
    </source>
</reference>
<dbReference type="FunCoup" id="A0A0P0VKT2">
    <property type="interactions" value="182"/>
</dbReference>
<dbReference type="EMBL" id="AP014958">
    <property type="protein sequence ID" value="BAS79363.1"/>
    <property type="molecule type" value="Genomic_DNA"/>
</dbReference>
<feature type="compositionally biased region" description="Basic and acidic residues" evidence="1">
    <location>
        <begin position="324"/>
        <end position="343"/>
    </location>
</feature>
<name>A0A0P0VKT2_ORYSJ</name>
<feature type="compositionally biased region" description="Basic and acidic residues" evidence="1">
    <location>
        <begin position="22"/>
        <end position="40"/>
    </location>
</feature>
<keyword evidence="3" id="KW-1185">Reference proteome</keyword>
<protein>
    <submittedName>
        <fullName evidence="2">Os02g0573601 protein</fullName>
    </submittedName>
</protein>
<feature type="compositionally biased region" description="Basic and acidic residues" evidence="1">
    <location>
        <begin position="191"/>
        <end position="223"/>
    </location>
</feature>
<reference evidence="2 3" key="3">
    <citation type="journal article" date="2013" name="Rice">
        <title>Improvement of the Oryza sativa Nipponbare reference genome using next generation sequence and optical map data.</title>
        <authorList>
            <person name="Kawahara Y."/>
            <person name="de la Bastide M."/>
            <person name="Hamilton J.P."/>
            <person name="Kanamori H."/>
            <person name="McCombie W.R."/>
            <person name="Ouyang S."/>
            <person name="Schwartz D.C."/>
            <person name="Tanaka T."/>
            <person name="Wu J."/>
            <person name="Zhou S."/>
            <person name="Childs K.L."/>
            <person name="Davidson R.M."/>
            <person name="Lin H."/>
            <person name="Quesada-Ocampo L."/>
            <person name="Vaillancourt B."/>
            <person name="Sakai H."/>
            <person name="Lee S.S."/>
            <person name="Kim J."/>
            <person name="Numa H."/>
            <person name="Itoh T."/>
            <person name="Buell C.R."/>
            <person name="Matsumoto T."/>
        </authorList>
    </citation>
    <scope>NUCLEOTIDE SEQUENCE [LARGE SCALE GENOMIC DNA]</scope>
    <source>
        <strain evidence="3">cv. Nipponbare</strain>
    </source>
</reference>
<feature type="compositionally biased region" description="Basic and acidic residues" evidence="1">
    <location>
        <begin position="283"/>
        <end position="316"/>
    </location>
</feature>
<accession>A0A0P0VKT2</accession>